<dbReference type="SMART" id="SM00339">
    <property type="entry name" value="FH"/>
    <property type="match status" value="1"/>
</dbReference>
<dbReference type="PROSITE" id="PS00658">
    <property type="entry name" value="FORK_HEAD_2"/>
    <property type="match status" value="1"/>
</dbReference>
<feature type="domain" description="Fork-head" evidence="7">
    <location>
        <begin position="1"/>
        <end position="72"/>
    </location>
</feature>
<evidence type="ECO:0000256" key="1">
    <source>
        <dbReference type="ARBA" id="ARBA00004123"/>
    </source>
</evidence>
<dbReference type="STRING" id="136037.A0A067RT22"/>
<feature type="non-terminal residue" evidence="8">
    <location>
        <position position="1"/>
    </location>
</feature>
<evidence type="ECO:0000256" key="2">
    <source>
        <dbReference type="ARBA" id="ARBA00023015"/>
    </source>
</evidence>
<accession>A0A067RT22</accession>
<dbReference type="Gene3D" id="1.10.10.10">
    <property type="entry name" value="Winged helix-like DNA-binding domain superfamily/Winged helix DNA-binding domain"/>
    <property type="match status" value="1"/>
</dbReference>
<evidence type="ECO:0000256" key="5">
    <source>
        <dbReference type="ARBA" id="ARBA00023242"/>
    </source>
</evidence>
<dbReference type="EMBL" id="KK852480">
    <property type="protein sequence ID" value="KDR22969.1"/>
    <property type="molecule type" value="Genomic_DNA"/>
</dbReference>
<dbReference type="InterPro" id="IPR001766">
    <property type="entry name" value="Fork_head_dom"/>
</dbReference>
<name>A0A067RT22_ZOONE</name>
<dbReference type="AlphaFoldDB" id="A0A067RT22"/>
<organism evidence="8 9">
    <name type="scientific">Zootermopsis nevadensis</name>
    <name type="common">Dampwood termite</name>
    <dbReference type="NCBI Taxonomy" id="136037"/>
    <lineage>
        <taxon>Eukaryota</taxon>
        <taxon>Metazoa</taxon>
        <taxon>Ecdysozoa</taxon>
        <taxon>Arthropoda</taxon>
        <taxon>Hexapoda</taxon>
        <taxon>Insecta</taxon>
        <taxon>Pterygota</taxon>
        <taxon>Neoptera</taxon>
        <taxon>Polyneoptera</taxon>
        <taxon>Dictyoptera</taxon>
        <taxon>Blattodea</taxon>
        <taxon>Blattoidea</taxon>
        <taxon>Termitoidae</taxon>
        <taxon>Termopsidae</taxon>
        <taxon>Zootermopsis</taxon>
    </lineage>
</organism>
<dbReference type="GO" id="GO:0005634">
    <property type="term" value="C:nucleus"/>
    <property type="evidence" value="ECO:0007669"/>
    <property type="project" value="UniProtKB-SubCell"/>
</dbReference>
<evidence type="ECO:0000256" key="4">
    <source>
        <dbReference type="ARBA" id="ARBA00023163"/>
    </source>
</evidence>
<keyword evidence="2" id="KW-0805">Transcription regulation</keyword>
<keyword evidence="3 6" id="KW-0238">DNA-binding</keyword>
<evidence type="ECO:0000313" key="9">
    <source>
        <dbReference type="Proteomes" id="UP000027135"/>
    </source>
</evidence>
<evidence type="ECO:0000313" key="8">
    <source>
        <dbReference type="EMBL" id="KDR22969.1"/>
    </source>
</evidence>
<comment type="subcellular location">
    <subcellularLocation>
        <location evidence="1 6">Nucleus</location>
    </subcellularLocation>
</comment>
<dbReference type="OMA" id="TTANKYE"/>
<evidence type="ECO:0000256" key="3">
    <source>
        <dbReference type="ARBA" id="ARBA00023125"/>
    </source>
</evidence>
<evidence type="ECO:0000259" key="7">
    <source>
        <dbReference type="PROSITE" id="PS50039"/>
    </source>
</evidence>
<sequence length="260" mass="29517">KPPYTYTELIEEALQEKGELTVSEIYQWISEHFPYYKANDDRWKNSVRHNLSISPHFRKGRKAPHGAGHLWTTANKYENFKTTLVRICQILNLLSTSSIQDEENQDVHKEVLLSITDENCVEEQETSIYTPLVSSPQQRVSLDQSAEEILSGIKKNVEVQYLTPLTETTSPKETGTHIQMQTSARMSYTATSDFLNPVSKDVAIEESGLLEEVPDIDSSHLLSDLNSATLLQTMSEAEVGTFDTIFSDEIDFQYYELSSP</sequence>
<evidence type="ECO:0000256" key="6">
    <source>
        <dbReference type="PROSITE-ProRule" id="PRU00089"/>
    </source>
</evidence>
<dbReference type="GO" id="GO:0000987">
    <property type="term" value="F:cis-regulatory region sequence-specific DNA binding"/>
    <property type="evidence" value="ECO:0007669"/>
    <property type="project" value="TreeGrafter"/>
</dbReference>
<dbReference type="InterPro" id="IPR036390">
    <property type="entry name" value="WH_DNA-bd_sf"/>
</dbReference>
<keyword evidence="4" id="KW-0804">Transcription</keyword>
<dbReference type="GO" id="GO:0003700">
    <property type="term" value="F:DNA-binding transcription factor activity"/>
    <property type="evidence" value="ECO:0007669"/>
    <property type="project" value="InterPro"/>
</dbReference>
<dbReference type="InterPro" id="IPR030456">
    <property type="entry name" value="TF_fork_head_CS_2"/>
</dbReference>
<dbReference type="CDD" id="cd00059">
    <property type="entry name" value="FH_FOX"/>
    <property type="match status" value="1"/>
</dbReference>
<dbReference type="PANTHER" id="PTHR13962:SF17">
    <property type="entry name" value="FORKHEAD BOX PROTEIN N4"/>
    <property type="match status" value="1"/>
</dbReference>
<reference evidence="8 9" key="1">
    <citation type="journal article" date="2014" name="Nat. Commun.">
        <title>Molecular traces of alternative social organization in a termite genome.</title>
        <authorList>
            <person name="Terrapon N."/>
            <person name="Li C."/>
            <person name="Robertson H.M."/>
            <person name="Ji L."/>
            <person name="Meng X."/>
            <person name="Booth W."/>
            <person name="Chen Z."/>
            <person name="Childers C.P."/>
            <person name="Glastad K.M."/>
            <person name="Gokhale K."/>
            <person name="Gowin J."/>
            <person name="Gronenberg W."/>
            <person name="Hermansen R.A."/>
            <person name="Hu H."/>
            <person name="Hunt B.G."/>
            <person name="Huylmans A.K."/>
            <person name="Khalil S.M."/>
            <person name="Mitchell R.D."/>
            <person name="Munoz-Torres M.C."/>
            <person name="Mustard J.A."/>
            <person name="Pan H."/>
            <person name="Reese J.T."/>
            <person name="Scharf M.E."/>
            <person name="Sun F."/>
            <person name="Vogel H."/>
            <person name="Xiao J."/>
            <person name="Yang W."/>
            <person name="Yang Z."/>
            <person name="Yang Z."/>
            <person name="Zhou J."/>
            <person name="Zhu J."/>
            <person name="Brent C.S."/>
            <person name="Elsik C.G."/>
            <person name="Goodisman M.A."/>
            <person name="Liberles D.A."/>
            <person name="Roe R.M."/>
            <person name="Vargo E.L."/>
            <person name="Vilcinskas A."/>
            <person name="Wang J."/>
            <person name="Bornberg-Bauer E."/>
            <person name="Korb J."/>
            <person name="Zhang G."/>
            <person name="Liebig J."/>
        </authorList>
    </citation>
    <scope>NUCLEOTIDE SEQUENCE [LARGE SCALE GENOMIC DNA]</scope>
    <source>
        <tissue evidence="8">Whole organism</tissue>
    </source>
</reference>
<protein>
    <recommendedName>
        <fullName evidence="7">Fork-head domain-containing protein</fullName>
    </recommendedName>
</protein>
<dbReference type="Proteomes" id="UP000027135">
    <property type="component" value="Unassembled WGS sequence"/>
</dbReference>
<feature type="non-terminal residue" evidence="8">
    <location>
        <position position="260"/>
    </location>
</feature>
<keyword evidence="9" id="KW-1185">Reference proteome</keyword>
<dbReference type="InterPro" id="IPR036388">
    <property type="entry name" value="WH-like_DNA-bd_sf"/>
</dbReference>
<dbReference type="Pfam" id="PF00250">
    <property type="entry name" value="Forkhead"/>
    <property type="match status" value="1"/>
</dbReference>
<dbReference type="PROSITE" id="PS50039">
    <property type="entry name" value="FORK_HEAD_3"/>
    <property type="match status" value="1"/>
</dbReference>
<dbReference type="InterPro" id="IPR047119">
    <property type="entry name" value="FOXN2/3-like"/>
</dbReference>
<keyword evidence="5 6" id="KW-0539">Nucleus</keyword>
<dbReference type="eggNOG" id="KOG2294">
    <property type="taxonomic scope" value="Eukaryota"/>
</dbReference>
<proteinExistence type="predicted"/>
<dbReference type="SUPFAM" id="SSF46785">
    <property type="entry name" value="Winged helix' DNA-binding domain"/>
    <property type="match status" value="1"/>
</dbReference>
<dbReference type="InParanoid" id="A0A067RT22"/>
<dbReference type="PANTHER" id="PTHR13962">
    <property type="entry name" value="FORKHEAD BOX PROTEIN N3-LIKE PROTEIN-RELATED"/>
    <property type="match status" value="1"/>
</dbReference>
<feature type="DNA-binding region" description="Fork-head" evidence="6">
    <location>
        <begin position="1"/>
        <end position="72"/>
    </location>
</feature>
<gene>
    <name evidence="8" type="ORF">L798_00307</name>
</gene>
<dbReference type="PRINTS" id="PR00053">
    <property type="entry name" value="FORKHEAD"/>
</dbReference>